<sequence length="52" mass="5996">MADGEPTKIEDFTARRLMKEGNVTEEQARQLIAVLGYDWSSLMREARILARK</sequence>
<reference evidence="1 2" key="1">
    <citation type="submission" date="2020-09" db="EMBL/GenBank/DDBJ databases">
        <title>Draft Genome Sequence of Aminobacter carboxidus type strain DSM 1086, a soil Gram-negative carboxydobacterium.</title>
        <authorList>
            <person name="Turrini P."/>
            <person name="Tescari M."/>
            <person name="Artuso I."/>
            <person name="Lugli G.A."/>
            <person name="Frangipani E."/>
            <person name="Ventura M."/>
            <person name="Visca P."/>
        </authorList>
    </citation>
    <scope>NUCLEOTIDE SEQUENCE [LARGE SCALE GENOMIC DNA]</scope>
    <source>
        <strain evidence="1 2">DSM 1086</strain>
    </source>
</reference>
<accession>A0ABR9GQJ5</accession>
<proteinExistence type="predicted"/>
<dbReference type="EMBL" id="JACZEP010000005">
    <property type="protein sequence ID" value="MBE1205945.1"/>
    <property type="molecule type" value="Genomic_DNA"/>
</dbReference>
<evidence type="ECO:0000313" key="1">
    <source>
        <dbReference type="EMBL" id="MBE1205945.1"/>
    </source>
</evidence>
<dbReference type="RefSeq" id="WP_192567244.1">
    <property type="nucleotide sequence ID" value="NZ_JACZEP010000005.1"/>
</dbReference>
<comment type="caution">
    <text evidence="1">The sequence shown here is derived from an EMBL/GenBank/DDBJ whole genome shotgun (WGS) entry which is preliminary data.</text>
</comment>
<name>A0ABR9GQJ5_9HYPH</name>
<protein>
    <submittedName>
        <fullName evidence="1">Uncharacterized protein</fullName>
    </submittedName>
</protein>
<organism evidence="1 2">
    <name type="scientific">Aminobacter carboxidus</name>
    <dbReference type="NCBI Taxonomy" id="376165"/>
    <lineage>
        <taxon>Bacteria</taxon>
        <taxon>Pseudomonadati</taxon>
        <taxon>Pseudomonadota</taxon>
        <taxon>Alphaproteobacteria</taxon>
        <taxon>Hyphomicrobiales</taxon>
        <taxon>Phyllobacteriaceae</taxon>
        <taxon>Aminobacter</taxon>
    </lineage>
</organism>
<keyword evidence="2" id="KW-1185">Reference proteome</keyword>
<evidence type="ECO:0000313" key="2">
    <source>
        <dbReference type="Proteomes" id="UP000598227"/>
    </source>
</evidence>
<gene>
    <name evidence="1" type="ORF">IHE39_16740</name>
</gene>
<dbReference type="Proteomes" id="UP000598227">
    <property type="component" value="Unassembled WGS sequence"/>
</dbReference>